<dbReference type="Proteomes" id="UP000665020">
    <property type="component" value="Chromosome"/>
</dbReference>
<proteinExistence type="predicted"/>
<dbReference type="InterPro" id="IPR046674">
    <property type="entry name" value="DUF6544"/>
</dbReference>
<evidence type="ECO:0000313" key="2">
    <source>
        <dbReference type="Proteomes" id="UP000665020"/>
    </source>
</evidence>
<sequence length="255" mass="29155">MKKIYSSEVKSELEKTVLNNQPFTKDDIVSLPAPVQRYFRYCGYIGKKKMSNAKIVLEDVDFISNGKQLKLRSEQYNFVSEPARIAYLSSKVMGIIPFEGRDKYQNGKGSMIGKLMKIITLFDVTGPKMDQSALVTFLAEALIVPNVALQDYIKWEEIDSNKAKAIMNYGGIKVEGIFTFNDKGEFIKFETNDRYMDKGNGVIEKERWTAKVENYIEKNGIRIPGRMKGIWNLSKNDLVYFDGNITEINFDNSNV</sequence>
<reference evidence="1" key="1">
    <citation type="submission" date="2019-12" db="EMBL/GenBank/DDBJ databases">
        <authorList>
            <person name="zhang j."/>
            <person name="sun C.M."/>
        </authorList>
    </citation>
    <scope>NUCLEOTIDE SEQUENCE</scope>
    <source>
        <strain evidence="1">NS-1</strain>
    </source>
</reference>
<keyword evidence="2" id="KW-1185">Reference proteome</keyword>
<dbReference type="RefSeq" id="WP_230869405.1">
    <property type="nucleotide sequence ID" value="NZ_CP046640.1"/>
</dbReference>
<organism evidence="1 2">
    <name type="scientific">Iocasia fonsfrigidae</name>
    <dbReference type="NCBI Taxonomy" id="2682810"/>
    <lineage>
        <taxon>Bacteria</taxon>
        <taxon>Bacillati</taxon>
        <taxon>Bacillota</taxon>
        <taxon>Clostridia</taxon>
        <taxon>Halanaerobiales</taxon>
        <taxon>Halanaerobiaceae</taxon>
        <taxon>Iocasia</taxon>
    </lineage>
</organism>
<protein>
    <submittedName>
        <fullName evidence="1">Uncharacterized protein</fullName>
    </submittedName>
</protein>
<dbReference type="EMBL" id="CP046640">
    <property type="protein sequence ID" value="QTL97799.1"/>
    <property type="molecule type" value="Genomic_DNA"/>
</dbReference>
<dbReference type="Pfam" id="PF20181">
    <property type="entry name" value="DUF6544"/>
    <property type="match status" value="1"/>
</dbReference>
<name>A0A8A7KED5_9FIRM</name>
<evidence type="ECO:0000313" key="1">
    <source>
        <dbReference type="EMBL" id="QTL97799.1"/>
    </source>
</evidence>
<dbReference type="AlphaFoldDB" id="A0A8A7KED5"/>
<gene>
    <name evidence="1" type="ORF">GM661_07255</name>
</gene>
<accession>A0A8A7KED5</accession>
<dbReference type="KEGG" id="ifn:GM661_07255"/>